<comment type="caution">
    <text evidence="3">The sequence shown here is derived from an EMBL/GenBank/DDBJ whole genome shotgun (WGS) entry which is preliminary data.</text>
</comment>
<evidence type="ECO:0000256" key="2">
    <source>
        <dbReference type="SAM" id="Phobius"/>
    </source>
</evidence>
<feature type="compositionally biased region" description="Low complexity" evidence="1">
    <location>
        <begin position="21"/>
        <end position="32"/>
    </location>
</feature>
<evidence type="ECO:0000313" key="4">
    <source>
        <dbReference type="Proteomes" id="UP000619479"/>
    </source>
</evidence>
<dbReference type="AlphaFoldDB" id="A0A919M6N1"/>
<accession>A0A919M6N1</accession>
<feature type="region of interest" description="Disordered" evidence="1">
    <location>
        <begin position="1"/>
        <end position="94"/>
    </location>
</feature>
<feature type="transmembrane region" description="Helical" evidence="2">
    <location>
        <begin position="109"/>
        <end position="133"/>
    </location>
</feature>
<dbReference type="Proteomes" id="UP000619479">
    <property type="component" value="Unassembled WGS sequence"/>
</dbReference>
<keyword evidence="2" id="KW-0472">Membrane</keyword>
<evidence type="ECO:0008006" key="5">
    <source>
        <dbReference type="Google" id="ProtNLM"/>
    </source>
</evidence>
<name>A0A919M6N1_9ACTN</name>
<dbReference type="EMBL" id="BOMH01000033">
    <property type="protein sequence ID" value="GID66428.1"/>
    <property type="molecule type" value="Genomic_DNA"/>
</dbReference>
<keyword evidence="2" id="KW-0812">Transmembrane</keyword>
<organism evidence="3 4">
    <name type="scientific">Actinoplanes cyaneus</name>
    <dbReference type="NCBI Taxonomy" id="52696"/>
    <lineage>
        <taxon>Bacteria</taxon>
        <taxon>Bacillati</taxon>
        <taxon>Actinomycetota</taxon>
        <taxon>Actinomycetes</taxon>
        <taxon>Micromonosporales</taxon>
        <taxon>Micromonosporaceae</taxon>
        <taxon>Actinoplanes</taxon>
    </lineage>
</organism>
<reference evidence="3" key="1">
    <citation type="submission" date="2021-01" db="EMBL/GenBank/DDBJ databases">
        <title>Whole genome shotgun sequence of Actinoplanes cyaneus NBRC 14990.</title>
        <authorList>
            <person name="Komaki H."/>
            <person name="Tamura T."/>
        </authorList>
    </citation>
    <scope>NUCLEOTIDE SEQUENCE</scope>
    <source>
        <strain evidence="3">NBRC 14990</strain>
    </source>
</reference>
<feature type="compositionally biased region" description="Basic residues" evidence="1">
    <location>
        <begin position="1"/>
        <end position="14"/>
    </location>
</feature>
<sequence length="134" mass="14211">MSTPRRVSRHRFGRRPPPAVPSVNVSSPTSGPDGDAYWQRPDPGAASLSRPAQDQPVTPEAPAYPGPPRTDPPAPHWRPPTIATPPPPRHMPVQNMDAIDEAEGSARTVTYGVGLVAGAVALILICLLCGRALF</sequence>
<keyword evidence="4" id="KW-1185">Reference proteome</keyword>
<gene>
    <name evidence="3" type="ORF">Acy02nite_43090</name>
</gene>
<feature type="compositionally biased region" description="Pro residues" evidence="1">
    <location>
        <begin position="62"/>
        <end position="90"/>
    </location>
</feature>
<protein>
    <recommendedName>
        <fullName evidence="5">Translation initiation factor 2</fullName>
    </recommendedName>
</protein>
<evidence type="ECO:0000256" key="1">
    <source>
        <dbReference type="SAM" id="MobiDB-lite"/>
    </source>
</evidence>
<evidence type="ECO:0000313" key="3">
    <source>
        <dbReference type="EMBL" id="GID66428.1"/>
    </source>
</evidence>
<keyword evidence="2" id="KW-1133">Transmembrane helix</keyword>
<proteinExistence type="predicted"/>